<reference evidence="2" key="1">
    <citation type="submission" date="2023-03" db="EMBL/GenBank/DDBJ databases">
        <title>Massive genome expansion in bonnet fungi (Mycena s.s.) driven by repeated elements and novel gene families across ecological guilds.</title>
        <authorList>
            <consortium name="Lawrence Berkeley National Laboratory"/>
            <person name="Harder C.B."/>
            <person name="Miyauchi S."/>
            <person name="Viragh M."/>
            <person name="Kuo A."/>
            <person name="Thoen E."/>
            <person name="Andreopoulos B."/>
            <person name="Lu D."/>
            <person name="Skrede I."/>
            <person name="Drula E."/>
            <person name="Henrissat B."/>
            <person name="Morin E."/>
            <person name="Kohler A."/>
            <person name="Barry K."/>
            <person name="LaButti K."/>
            <person name="Morin E."/>
            <person name="Salamov A."/>
            <person name="Lipzen A."/>
            <person name="Mereny Z."/>
            <person name="Hegedus B."/>
            <person name="Baldrian P."/>
            <person name="Stursova M."/>
            <person name="Weitz H."/>
            <person name="Taylor A."/>
            <person name="Grigoriev I.V."/>
            <person name="Nagy L.G."/>
            <person name="Martin F."/>
            <person name="Kauserud H."/>
        </authorList>
    </citation>
    <scope>NUCLEOTIDE SEQUENCE</scope>
    <source>
        <strain evidence="2">CBHHK200</strain>
    </source>
</reference>
<feature type="region of interest" description="Disordered" evidence="1">
    <location>
        <begin position="319"/>
        <end position="469"/>
    </location>
</feature>
<accession>A0AAD6X382</accession>
<feature type="compositionally biased region" description="Basic and acidic residues" evidence="1">
    <location>
        <begin position="384"/>
        <end position="394"/>
    </location>
</feature>
<protein>
    <submittedName>
        <fullName evidence="2">Uncharacterized protein</fullName>
    </submittedName>
</protein>
<feature type="compositionally biased region" description="Low complexity" evidence="1">
    <location>
        <begin position="869"/>
        <end position="882"/>
    </location>
</feature>
<dbReference type="EMBL" id="JARJCM010000090">
    <property type="protein sequence ID" value="KAJ7030549.1"/>
    <property type="molecule type" value="Genomic_DNA"/>
</dbReference>
<feature type="compositionally biased region" description="Acidic residues" evidence="1">
    <location>
        <begin position="853"/>
        <end position="867"/>
    </location>
</feature>
<comment type="caution">
    <text evidence="2">The sequence shown here is derived from an EMBL/GenBank/DDBJ whole genome shotgun (WGS) entry which is preliminary data.</text>
</comment>
<evidence type="ECO:0000313" key="2">
    <source>
        <dbReference type="EMBL" id="KAJ7030549.1"/>
    </source>
</evidence>
<feature type="region of interest" description="Disordered" evidence="1">
    <location>
        <begin position="848"/>
        <end position="882"/>
    </location>
</feature>
<gene>
    <name evidence="2" type="ORF">C8F04DRAFT_1113266</name>
</gene>
<feature type="compositionally biased region" description="Polar residues" evidence="1">
    <location>
        <begin position="326"/>
        <end position="337"/>
    </location>
</feature>
<proteinExistence type="predicted"/>
<dbReference type="AlphaFoldDB" id="A0AAD6X382"/>
<dbReference type="Gene3D" id="1.10.8.50">
    <property type="match status" value="1"/>
</dbReference>
<keyword evidence="3" id="KW-1185">Reference proteome</keyword>
<feature type="compositionally biased region" description="Polar residues" evidence="1">
    <location>
        <begin position="409"/>
        <end position="455"/>
    </location>
</feature>
<name>A0AAD6X382_9AGAR</name>
<organism evidence="2 3">
    <name type="scientific">Mycena alexandri</name>
    <dbReference type="NCBI Taxonomy" id="1745969"/>
    <lineage>
        <taxon>Eukaryota</taxon>
        <taxon>Fungi</taxon>
        <taxon>Dikarya</taxon>
        <taxon>Basidiomycota</taxon>
        <taxon>Agaricomycotina</taxon>
        <taxon>Agaricomycetes</taxon>
        <taxon>Agaricomycetidae</taxon>
        <taxon>Agaricales</taxon>
        <taxon>Marasmiineae</taxon>
        <taxon>Mycenaceae</taxon>
        <taxon>Mycena</taxon>
    </lineage>
</organism>
<sequence>MPEGVEVRFFRRFIQKFIKRMIDQGRSSDLVVHGLWADSVEREEVGMRAREDRLLYFATTLQPKMLQTSSHRDWATRLKCIKYPWYISRIASLPLAGRKEITYDRPSNSQLAFQLGRYTSLTWRGRDPDQRPPSTRPVPLDRVWEDDVRCEIIAGFSRTTQYIEEIETLGVQLHNACAKLYALAYNLAPKFPSTFTLLDVLHVGDHYNSSRVQLLLSTGLSEILLVEEQQLSLRICLSQLNTVPLPRALQQIRRMSTFLPDTLASEVFKDTLARLENQQIWLNNSRSLRQCTSSFRKIVPLLSCGLQLLQQDYSRYPPPVEFDRSFPSQTGPSTSLEPPQFLNAKSKSKPAESASKKQKRNSGQSDDDSEFVPVNQSKKKKKGKQPEKGQKHLENFLPPSSKAARVNKTDTTGSSSQQPYRDPPNSNTSQQQQLTNFAFTSTKPAPPTGISSRLTTFGVPKKKSNEPTVDNSRYLWPSHIFPVLNDPTVRPEDAMKQTAMELTDVDFDPRDVVLDFGSCYLEVEPLLHCSPQILTIEDWIGVSTTPAKARMFRVVIGIEMGSHVLAWLSNDGNVRTYWLSLEDINIVKPFRVPDIVFDFWEWGKFTANWLQTTGSAFDNHSVSSVLTMPGNQPSRGVGKYTRDEVLHLAGIPPYKRWGEVKKDGKEMSRLFVSIKQIMTRHSADTEYAFLMYSRDLAVHRQLVCRTSERRRTAIRSYNEMSARTHIEAQNRAVSFFEPELETNMDNAPSVFDIADVAEAVVHWGSLGPLLLGDEWEKWSTEKAVVTDAMQNFNSHLPANLTDVQRLSLKPLPDLTADEIDFLVKERGDTVNPLVRYLTSNKVTPSAFRGIDFGSEDEGEDFDSDYEPVSETSSEASDLSELSDFSVEEEFEMEVDEEPFVHNHNADLNPLIKDPKSVPIPTKAYKSIDGTIWTVFGAPFSTTTPDPSMSPSNALVFKEVPDKERRKSTIKFIKQHTRKYTVGPLDFTGHAKLVKYGGADLAAVGLLCLASGTLA</sequence>
<dbReference type="Proteomes" id="UP001218188">
    <property type="component" value="Unassembled WGS sequence"/>
</dbReference>
<evidence type="ECO:0000256" key="1">
    <source>
        <dbReference type="SAM" id="MobiDB-lite"/>
    </source>
</evidence>
<evidence type="ECO:0000313" key="3">
    <source>
        <dbReference type="Proteomes" id="UP001218188"/>
    </source>
</evidence>